<evidence type="ECO:0000256" key="1">
    <source>
        <dbReference type="SAM" id="MobiDB-lite"/>
    </source>
</evidence>
<feature type="compositionally biased region" description="Low complexity" evidence="1">
    <location>
        <begin position="26"/>
        <end position="39"/>
    </location>
</feature>
<evidence type="ECO:0000313" key="3">
    <source>
        <dbReference type="Proteomes" id="UP001054821"/>
    </source>
</evidence>
<reference evidence="2 3" key="1">
    <citation type="journal article" date="2022" name="G3 (Bethesda)">
        <title>Whole-genome sequence and methylome profiling of the almond [Prunus dulcis (Mill.) D.A. Webb] cultivar 'Nonpareil'.</title>
        <authorList>
            <person name="D'Amico-Willman K.M."/>
            <person name="Ouma W.Z."/>
            <person name="Meulia T."/>
            <person name="Sideli G.M."/>
            <person name="Gradziel T.M."/>
            <person name="Fresnedo-Ramirez J."/>
        </authorList>
    </citation>
    <scope>NUCLEOTIDE SEQUENCE [LARGE SCALE GENOMIC DNA]</scope>
    <source>
        <strain evidence="2">Clone GOH B32 T37-40</strain>
    </source>
</reference>
<sequence>MNNNNSLILYGNPTSADLRFMHSDPFSFPSSSSSSSRSSTRSDAESTPPEFERLFDRICDEYAKWVGRNGRQLPPEWTVPDLVRAFIFDNRIDSPGFLTSEYYDVMLHGPNAWLCNDILAFLDMVNYVF</sequence>
<dbReference type="Proteomes" id="UP001054821">
    <property type="component" value="Chromosome 3"/>
</dbReference>
<gene>
    <name evidence="2" type="ORF">L3X38_019513</name>
</gene>
<name>A0AAD4ZC41_PRUDU</name>
<dbReference type="AlphaFoldDB" id="A0AAD4ZC41"/>
<proteinExistence type="predicted"/>
<organism evidence="2 3">
    <name type="scientific">Prunus dulcis</name>
    <name type="common">Almond</name>
    <name type="synonym">Amygdalus dulcis</name>
    <dbReference type="NCBI Taxonomy" id="3755"/>
    <lineage>
        <taxon>Eukaryota</taxon>
        <taxon>Viridiplantae</taxon>
        <taxon>Streptophyta</taxon>
        <taxon>Embryophyta</taxon>
        <taxon>Tracheophyta</taxon>
        <taxon>Spermatophyta</taxon>
        <taxon>Magnoliopsida</taxon>
        <taxon>eudicotyledons</taxon>
        <taxon>Gunneridae</taxon>
        <taxon>Pentapetalae</taxon>
        <taxon>rosids</taxon>
        <taxon>fabids</taxon>
        <taxon>Rosales</taxon>
        <taxon>Rosaceae</taxon>
        <taxon>Amygdaloideae</taxon>
        <taxon>Amygdaleae</taxon>
        <taxon>Prunus</taxon>
    </lineage>
</organism>
<dbReference type="EMBL" id="JAJFAZ020000003">
    <property type="protein sequence ID" value="KAI5340239.1"/>
    <property type="molecule type" value="Genomic_DNA"/>
</dbReference>
<protein>
    <submittedName>
        <fullName evidence="2">Uncharacterized protein</fullName>
    </submittedName>
</protein>
<keyword evidence="3" id="KW-1185">Reference proteome</keyword>
<comment type="caution">
    <text evidence="2">The sequence shown here is derived from an EMBL/GenBank/DDBJ whole genome shotgun (WGS) entry which is preliminary data.</text>
</comment>
<feature type="region of interest" description="Disordered" evidence="1">
    <location>
        <begin position="26"/>
        <end position="49"/>
    </location>
</feature>
<accession>A0AAD4ZC41</accession>
<feature type="compositionally biased region" description="Basic and acidic residues" evidence="1">
    <location>
        <begin position="40"/>
        <end position="49"/>
    </location>
</feature>
<evidence type="ECO:0000313" key="2">
    <source>
        <dbReference type="EMBL" id="KAI5340239.1"/>
    </source>
</evidence>